<reference evidence="3" key="1">
    <citation type="submission" date="2025-08" db="UniProtKB">
        <authorList>
            <consortium name="Ensembl"/>
        </authorList>
    </citation>
    <scope>IDENTIFICATION</scope>
</reference>
<evidence type="ECO:0000256" key="2">
    <source>
        <dbReference type="ARBA" id="ARBA00022737"/>
    </source>
</evidence>
<sequence>MTHLLCDTAAPAFTSRSLCLKRLKGNNERLSYCSLSESSCSSLASALKSNPSHLRQLDLGINSNLKDSGVERLCDFLQNLDCRLETLRLWDCSLSESSCSSLASALKSNPSHLRYLSLSDNSNLKDSGVERLCDFLQNLDCRLLTLRLENCSLSASSCSSLASALKSNPSHLRELYLNNNPNLKDSGVERLCDFLQNLDCRLETLRLNSCSLSESSCSSLASALKSNPSHLRHLSLSDNPNLKDSGVERLCDFLQNLDCRLETLRLRDCSLSESSCSSLASALKSNPSHLKELSLWFNNLKESDVQELRELQQSPLCRLEELQWTYNQPLS</sequence>
<dbReference type="Proteomes" id="UP000694523">
    <property type="component" value="Unplaced"/>
</dbReference>
<reference evidence="3" key="2">
    <citation type="submission" date="2025-09" db="UniProtKB">
        <authorList>
            <consortium name="Ensembl"/>
        </authorList>
    </citation>
    <scope>IDENTIFICATION</scope>
</reference>
<dbReference type="SUPFAM" id="SSF52047">
    <property type="entry name" value="RNI-like"/>
    <property type="match status" value="1"/>
</dbReference>
<evidence type="ECO:0000256" key="1">
    <source>
        <dbReference type="ARBA" id="ARBA00022614"/>
    </source>
</evidence>
<name>A0A8C6WGB5_9GOBI</name>
<dbReference type="Ensembl" id="ENSNMLT00000005487.1">
    <property type="protein sequence ID" value="ENSNMLP00000004804.1"/>
    <property type="gene ID" value="ENSNMLG00000003508.1"/>
</dbReference>
<organism evidence="3 4">
    <name type="scientific">Neogobius melanostomus</name>
    <name type="common">round goby</name>
    <dbReference type="NCBI Taxonomy" id="47308"/>
    <lineage>
        <taxon>Eukaryota</taxon>
        <taxon>Metazoa</taxon>
        <taxon>Chordata</taxon>
        <taxon>Craniata</taxon>
        <taxon>Vertebrata</taxon>
        <taxon>Euteleostomi</taxon>
        <taxon>Actinopterygii</taxon>
        <taxon>Neopterygii</taxon>
        <taxon>Teleostei</taxon>
        <taxon>Neoteleostei</taxon>
        <taxon>Acanthomorphata</taxon>
        <taxon>Gobiaria</taxon>
        <taxon>Gobiiformes</taxon>
        <taxon>Gobioidei</taxon>
        <taxon>Gobiidae</taxon>
        <taxon>Benthophilinae</taxon>
        <taxon>Neogobiini</taxon>
        <taxon>Neogobius</taxon>
    </lineage>
</organism>
<dbReference type="InterPro" id="IPR032675">
    <property type="entry name" value="LRR_dom_sf"/>
</dbReference>
<dbReference type="AlphaFoldDB" id="A0A8C6WGB5"/>
<proteinExistence type="predicted"/>
<protein>
    <submittedName>
        <fullName evidence="3">Uncharacterized protein</fullName>
    </submittedName>
</protein>
<dbReference type="SMART" id="SM00368">
    <property type="entry name" value="LRR_RI"/>
    <property type="match status" value="10"/>
</dbReference>
<evidence type="ECO:0000313" key="3">
    <source>
        <dbReference type="Ensembl" id="ENSNMLP00000004804.1"/>
    </source>
</evidence>
<dbReference type="SMART" id="SM00367">
    <property type="entry name" value="LRR_CC"/>
    <property type="match status" value="4"/>
</dbReference>
<dbReference type="Gene3D" id="3.80.10.10">
    <property type="entry name" value="Ribonuclease Inhibitor"/>
    <property type="match status" value="2"/>
</dbReference>
<keyword evidence="1" id="KW-0433">Leucine-rich repeat</keyword>
<keyword evidence="4" id="KW-1185">Reference proteome</keyword>
<accession>A0A8C6WGB5</accession>
<dbReference type="PANTHER" id="PTHR24106">
    <property type="entry name" value="NACHT, LRR AND CARD DOMAINS-CONTAINING"/>
    <property type="match status" value="1"/>
</dbReference>
<keyword evidence="2" id="KW-0677">Repeat</keyword>
<evidence type="ECO:0000313" key="4">
    <source>
        <dbReference type="Proteomes" id="UP000694523"/>
    </source>
</evidence>
<dbReference type="InterPro" id="IPR001611">
    <property type="entry name" value="Leu-rich_rpt"/>
</dbReference>
<dbReference type="InterPro" id="IPR051261">
    <property type="entry name" value="NLR"/>
</dbReference>
<dbReference type="InterPro" id="IPR006553">
    <property type="entry name" value="Leu-rich_rpt_Cys-con_subtyp"/>
</dbReference>
<dbReference type="Pfam" id="PF13516">
    <property type="entry name" value="LRR_6"/>
    <property type="match status" value="4"/>
</dbReference>